<reference evidence="2 3" key="1">
    <citation type="submission" date="2024-02" db="EMBL/GenBank/DDBJ databases">
        <title>First draft genome assembly of two strains of Seiridium cardinale.</title>
        <authorList>
            <person name="Emiliani G."/>
            <person name="Scali E."/>
        </authorList>
    </citation>
    <scope>NUCLEOTIDE SEQUENCE [LARGE SCALE GENOMIC DNA]</scope>
    <source>
        <strain evidence="2 3">BM-138-000479</strain>
    </source>
</reference>
<evidence type="ECO:0000313" key="2">
    <source>
        <dbReference type="EMBL" id="KAK9770583.1"/>
    </source>
</evidence>
<comment type="caution">
    <text evidence="2">The sequence shown here is derived from an EMBL/GenBank/DDBJ whole genome shotgun (WGS) entry which is preliminary data.</text>
</comment>
<dbReference type="PANTHER" id="PTHR43677">
    <property type="entry name" value="SHORT-CHAIN DEHYDROGENASE/REDUCTASE"/>
    <property type="match status" value="1"/>
</dbReference>
<dbReference type="Proteomes" id="UP001465668">
    <property type="component" value="Unassembled WGS sequence"/>
</dbReference>
<dbReference type="PANTHER" id="PTHR43677:SF4">
    <property type="entry name" value="QUINONE OXIDOREDUCTASE-LIKE PROTEIN 2"/>
    <property type="match status" value="1"/>
</dbReference>
<evidence type="ECO:0000313" key="3">
    <source>
        <dbReference type="Proteomes" id="UP001465668"/>
    </source>
</evidence>
<dbReference type="Pfam" id="PF08240">
    <property type="entry name" value="ADH_N"/>
    <property type="match status" value="1"/>
</dbReference>
<accession>A0ABR2X9W6</accession>
<dbReference type="EMBL" id="JARVKM010000090">
    <property type="protein sequence ID" value="KAK9770583.1"/>
    <property type="molecule type" value="Genomic_DNA"/>
</dbReference>
<dbReference type="InterPro" id="IPR013154">
    <property type="entry name" value="ADH-like_N"/>
</dbReference>
<dbReference type="InterPro" id="IPR011032">
    <property type="entry name" value="GroES-like_sf"/>
</dbReference>
<protein>
    <submittedName>
        <fullName evidence="2">Enoyl reductase (ER) domain-containing protein</fullName>
    </submittedName>
</protein>
<keyword evidence="3" id="KW-1185">Reference proteome</keyword>
<dbReference type="SMART" id="SM00829">
    <property type="entry name" value="PKS_ER"/>
    <property type="match status" value="1"/>
</dbReference>
<proteinExistence type="predicted"/>
<dbReference type="InterPro" id="IPR020843">
    <property type="entry name" value="ER"/>
</dbReference>
<organism evidence="2 3">
    <name type="scientific">Seiridium cardinale</name>
    <dbReference type="NCBI Taxonomy" id="138064"/>
    <lineage>
        <taxon>Eukaryota</taxon>
        <taxon>Fungi</taxon>
        <taxon>Dikarya</taxon>
        <taxon>Ascomycota</taxon>
        <taxon>Pezizomycotina</taxon>
        <taxon>Sordariomycetes</taxon>
        <taxon>Xylariomycetidae</taxon>
        <taxon>Amphisphaeriales</taxon>
        <taxon>Sporocadaceae</taxon>
        <taxon>Seiridium</taxon>
    </lineage>
</organism>
<dbReference type="InterPro" id="IPR036291">
    <property type="entry name" value="NAD(P)-bd_dom_sf"/>
</dbReference>
<sequence length="344" mass="37177">MKAVVIEHFVRSYGDIRVSDIPIPQPNGQEILIQVKAAGVNFVDTLYCRGLHQNNRRHVKPPFTLGLEFAGVVVSAPSTCRFAQGSRVFGTWTGAYTEFLAIPLSLVNNLHPIPSSWTFAEAASLGATLPVSYGALVLRGALQPGETVLVHSAAGGLGLAAVQLAHALGCRVIGTAGSDLKCSIAEKYGAEKCINYSADPSWWGEVKRLTGEQGVDLVFDSVGLVSSSLRCLAHRGRVLVVGFAGREGDMEQVKMNRVLLGQTTIIGYRFGESDRRDPTEAARIWVDLLPLIEADKIKPTIYDARYPGLESVPQALEDISSRRVWGKAVIRLEGTEAKVLKANL</sequence>
<dbReference type="SUPFAM" id="SSF51735">
    <property type="entry name" value="NAD(P)-binding Rossmann-fold domains"/>
    <property type="match status" value="1"/>
</dbReference>
<dbReference type="SUPFAM" id="SSF50129">
    <property type="entry name" value="GroES-like"/>
    <property type="match status" value="1"/>
</dbReference>
<gene>
    <name evidence="2" type="ORF">SCAR479_12754</name>
</gene>
<dbReference type="Gene3D" id="3.90.180.10">
    <property type="entry name" value="Medium-chain alcohol dehydrogenases, catalytic domain"/>
    <property type="match status" value="1"/>
</dbReference>
<dbReference type="Pfam" id="PF00107">
    <property type="entry name" value="ADH_zinc_N"/>
    <property type="match status" value="1"/>
</dbReference>
<evidence type="ECO:0000259" key="1">
    <source>
        <dbReference type="SMART" id="SM00829"/>
    </source>
</evidence>
<feature type="domain" description="Enoyl reductase (ER)" evidence="1">
    <location>
        <begin position="14"/>
        <end position="330"/>
    </location>
</feature>
<dbReference type="InterPro" id="IPR013149">
    <property type="entry name" value="ADH-like_C"/>
</dbReference>
<dbReference type="Gene3D" id="3.40.50.720">
    <property type="entry name" value="NAD(P)-binding Rossmann-like Domain"/>
    <property type="match status" value="1"/>
</dbReference>
<name>A0ABR2X9W6_9PEZI</name>
<dbReference type="CDD" id="cd08241">
    <property type="entry name" value="QOR1"/>
    <property type="match status" value="1"/>
</dbReference>
<dbReference type="InterPro" id="IPR051397">
    <property type="entry name" value="Zn-ADH-like_protein"/>
</dbReference>